<dbReference type="InParanoid" id="A0A672I7G8"/>
<dbReference type="SUPFAM" id="SSF54236">
    <property type="entry name" value="Ubiquitin-like"/>
    <property type="match status" value="1"/>
</dbReference>
<dbReference type="GO" id="GO:0005634">
    <property type="term" value="C:nucleus"/>
    <property type="evidence" value="ECO:0007669"/>
    <property type="project" value="TreeGrafter"/>
</dbReference>
<dbReference type="Proteomes" id="UP000472267">
    <property type="component" value="Chromosome 6"/>
</dbReference>
<reference evidence="5" key="2">
    <citation type="submission" date="2025-08" db="UniProtKB">
        <authorList>
            <consortium name="Ensembl"/>
        </authorList>
    </citation>
    <scope>IDENTIFICATION</scope>
</reference>
<name>A0A672I7G8_SALFA</name>
<evidence type="ECO:0000313" key="5">
    <source>
        <dbReference type="Ensembl" id="ENSSFAP00005037122.1"/>
    </source>
</evidence>
<dbReference type="GO" id="GO:0019901">
    <property type="term" value="F:protein kinase binding"/>
    <property type="evidence" value="ECO:0007669"/>
    <property type="project" value="TreeGrafter"/>
</dbReference>
<dbReference type="Ensembl" id="ENSSFAT00005038513.1">
    <property type="protein sequence ID" value="ENSSFAP00005037122.1"/>
    <property type="gene ID" value="ENSSFAG00005018682.1"/>
</dbReference>
<evidence type="ECO:0000256" key="3">
    <source>
        <dbReference type="SAM" id="MobiDB-lite"/>
    </source>
</evidence>
<dbReference type="AlphaFoldDB" id="A0A672I7G8"/>
<dbReference type="InterPro" id="IPR029071">
    <property type="entry name" value="Ubiquitin-like_domsf"/>
</dbReference>
<dbReference type="InterPro" id="IPR038207">
    <property type="entry name" value="DIX_dom_sf"/>
</dbReference>
<dbReference type="GO" id="GO:0070602">
    <property type="term" value="P:regulation of centromeric sister chromatid cohesion"/>
    <property type="evidence" value="ECO:0007669"/>
    <property type="project" value="TreeGrafter"/>
</dbReference>
<dbReference type="FunFam" id="2.40.240.130:FF:000002">
    <property type="entry name" value="Axin 1"/>
    <property type="match status" value="1"/>
</dbReference>
<feature type="region of interest" description="Disordered" evidence="3">
    <location>
        <begin position="14"/>
        <end position="39"/>
    </location>
</feature>
<dbReference type="GO" id="GO:0032436">
    <property type="term" value="P:positive regulation of proteasomal ubiquitin-dependent protein catabolic process"/>
    <property type="evidence" value="ECO:0007669"/>
    <property type="project" value="TreeGrafter"/>
</dbReference>
<dbReference type="GO" id="GO:0060090">
    <property type="term" value="F:molecular adaptor activity"/>
    <property type="evidence" value="ECO:0007669"/>
    <property type="project" value="TreeGrafter"/>
</dbReference>
<accession>A0A672I7G8</accession>
<keyword evidence="6" id="KW-1185">Reference proteome</keyword>
<sequence length="260" mass="29233">MPCRSSLTRLFPASSRCSTLSRRPLKASDEGVTSPRLPLVATDRSQNVWQWILESERQGKHKPHSTQGLKKSNPLDSKPPPGRTNSSWGGGGIGNGVHLRGHHPGHPFIQDPAMPPLPPPNTLAQLEEACRRLEEVSKPPKQSCLQRDRSHPTAAFPPGCTDQPSLPSNRFSFCVRRSKELVVTYFFCGEEIPYRSMMKTHCLTLGHFKEQLSKKGNYRYYFKKASDEFECGAVFEEVWEDAAVLPMYEGKVLGKVERMD</sequence>
<feature type="region of interest" description="Disordered" evidence="3">
    <location>
        <begin position="138"/>
        <end position="161"/>
    </location>
</feature>
<dbReference type="GO" id="GO:0030877">
    <property type="term" value="C:beta-catenin destruction complex"/>
    <property type="evidence" value="ECO:0007669"/>
    <property type="project" value="TreeGrafter"/>
</dbReference>
<evidence type="ECO:0000256" key="1">
    <source>
        <dbReference type="ARBA" id="ARBA00022687"/>
    </source>
</evidence>
<dbReference type="GO" id="GO:0090090">
    <property type="term" value="P:negative regulation of canonical Wnt signaling pathway"/>
    <property type="evidence" value="ECO:0007669"/>
    <property type="project" value="InterPro"/>
</dbReference>
<dbReference type="PANTHER" id="PTHR46102">
    <property type="entry name" value="AXIN"/>
    <property type="match status" value="1"/>
</dbReference>
<keyword evidence="1 2" id="KW-0879">Wnt signaling pathway</keyword>
<dbReference type="OMA" id="THPRMAQ"/>
<evidence type="ECO:0000256" key="2">
    <source>
        <dbReference type="PROSITE-ProRule" id="PRU00069"/>
    </source>
</evidence>
<dbReference type="GO" id="GO:0016055">
    <property type="term" value="P:Wnt signaling pathway"/>
    <property type="evidence" value="ECO:0007669"/>
    <property type="project" value="UniProtKB-KW"/>
</dbReference>
<dbReference type="GO" id="GO:0048468">
    <property type="term" value="P:cell development"/>
    <property type="evidence" value="ECO:0007669"/>
    <property type="project" value="TreeGrafter"/>
</dbReference>
<protein>
    <recommendedName>
        <fullName evidence="4">DIX domain-containing protein</fullName>
    </recommendedName>
</protein>
<organism evidence="5 6">
    <name type="scientific">Salarias fasciatus</name>
    <name type="common">Jewelled blenny</name>
    <name type="synonym">Blennius fasciatus</name>
    <dbReference type="NCBI Taxonomy" id="181472"/>
    <lineage>
        <taxon>Eukaryota</taxon>
        <taxon>Metazoa</taxon>
        <taxon>Chordata</taxon>
        <taxon>Craniata</taxon>
        <taxon>Vertebrata</taxon>
        <taxon>Euteleostomi</taxon>
        <taxon>Actinopterygii</taxon>
        <taxon>Neopterygii</taxon>
        <taxon>Teleostei</taxon>
        <taxon>Neoteleostei</taxon>
        <taxon>Acanthomorphata</taxon>
        <taxon>Ovalentaria</taxon>
        <taxon>Blenniimorphae</taxon>
        <taxon>Blenniiformes</taxon>
        <taxon>Blennioidei</taxon>
        <taxon>Blenniidae</taxon>
        <taxon>Salariinae</taxon>
        <taxon>Salarias</taxon>
    </lineage>
</organism>
<dbReference type="SMART" id="SM00021">
    <property type="entry name" value="DAX"/>
    <property type="match status" value="1"/>
</dbReference>
<dbReference type="GO" id="GO:0070411">
    <property type="term" value="F:I-SMAD binding"/>
    <property type="evidence" value="ECO:0007669"/>
    <property type="project" value="TreeGrafter"/>
</dbReference>
<dbReference type="GO" id="GO:0031625">
    <property type="term" value="F:ubiquitin protein ligase binding"/>
    <property type="evidence" value="ECO:0007669"/>
    <property type="project" value="TreeGrafter"/>
</dbReference>
<evidence type="ECO:0000313" key="6">
    <source>
        <dbReference type="Proteomes" id="UP000472267"/>
    </source>
</evidence>
<dbReference type="PROSITE" id="PS50841">
    <property type="entry name" value="DIX"/>
    <property type="match status" value="1"/>
</dbReference>
<dbReference type="InterPro" id="IPR043581">
    <property type="entry name" value="Axin-like"/>
</dbReference>
<proteinExistence type="predicted"/>
<reference evidence="5" key="1">
    <citation type="submission" date="2019-06" db="EMBL/GenBank/DDBJ databases">
        <authorList>
            <consortium name="Wellcome Sanger Institute Data Sharing"/>
        </authorList>
    </citation>
    <scope>NUCLEOTIDE SEQUENCE [LARGE SCALE GENOMIC DNA]</scope>
</reference>
<feature type="domain" description="DIX" evidence="4">
    <location>
        <begin position="178"/>
        <end position="260"/>
    </location>
</feature>
<dbReference type="PANTHER" id="PTHR46102:SF1">
    <property type="entry name" value="AXIN-2"/>
    <property type="match status" value="1"/>
</dbReference>
<dbReference type="Pfam" id="PF00778">
    <property type="entry name" value="DIX"/>
    <property type="match status" value="1"/>
</dbReference>
<evidence type="ECO:0000259" key="4">
    <source>
        <dbReference type="PROSITE" id="PS50841"/>
    </source>
</evidence>
<feature type="region of interest" description="Disordered" evidence="3">
    <location>
        <begin position="55"/>
        <end position="122"/>
    </location>
</feature>
<dbReference type="InterPro" id="IPR001158">
    <property type="entry name" value="DIX"/>
</dbReference>
<dbReference type="Gene3D" id="2.40.240.130">
    <property type="match status" value="1"/>
</dbReference>
<reference evidence="5" key="3">
    <citation type="submission" date="2025-09" db="UniProtKB">
        <authorList>
            <consortium name="Ensembl"/>
        </authorList>
    </citation>
    <scope>IDENTIFICATION</scope>
</reference>
<dbReference type="GO" id="GO:0008013">
    <property type="term" value="F:beta-catenin binding"/>
    <property type="evidence" value="ECO:0007669"/>
    <property type="project" value="TreeGrafter"/>
</dbReference>
<dbReference type="GO" id="GO:0005886">
    <property type="term" value="C:plasma membrane"/>
    <property type="evidence" value="ECO:0007669"/>
    <property type="project" value="TreeGrafter"/>
</dbReference>